<accession>A0A892IF88</accession>
<name>A0A892IF88_9BURK</name>
<dbReference type="EMBL" id="CP069484">
    <property type="protein sequence ID" value="QRO80838.1"/>
    <property type="molecule type" value="Genomic_DNA"/>
</dbReference>
<dbReference type="Proteomes" id="UP000625568">
    <property type="component" value="Chromosome 3"/>
</dbReference>
<dbReference type="Pfam" id="PF13663">
    <property type="entry name" value="DUF4148"/>
    <property type="match status" value="1"/>
</dbReference>
<keyword evidence="1" id="KW-0732">Signal</keyword>
<evidence type="ECO:0000313" key="2">
    <source>
        <dbReference type="EMBL" id="QRO80838.1"/>
    </source>
</evidence>
<evidence type="ECO:0000313" key="3">
    <source>
        <dbReference type="Proteomes" id="UP000625568"/>
    </source>
</evidence>
<organism evidence="2 3">
    <name type="scientific">Burkholderia dolosa</name>
    <dbReference type="NCBI Taxonomy" id="152500"/>
    <lineage>
        <taxon>Bacteria</taxon>
        <taxon>Pseudomonadati</taxon>
        <taxon>Pseudomonadota</taxon>
        <taxon>Betaproteobacteria</taxon>
        <taxon>Burkholderiales</taxon>
        <taxon>Burkholderiaceae</taxon>
        <taxon>Burkholderia</taxon>
        <taxon>Burkholderia cepacia complex</taxon>
    </lineage>
</organism>
<gene>
    <name evidence="2" type="ORF">I6K02_27275</name>
</gene>
<feature type="chain" id="PRO_5034128451" evidence="1">
    <location>
        <begin position="44"/>
        <end position="125"/>
    </location>
</feature>
<dbReference type="InterPro" id="IPR025421">
    <property type="entry name" value="DUF4148"/>
</dbReference>
<evidence type="ECO:0000256" key="1">
    <source>
        <dbReference type="SAM" id="SignalP"/>
    </source>
</evidence>
<sequence length="125" mass="13349">MESEGPARSADTVTSFRKVNIMKNWIRAVLLCCAFGAPVAAFAQTVDGSLTRADVRADLVRVEKAGYRPVASDPYYPDDVQAAEAKVAARESVAAQPDADARTSGHVAAATSLASNDTERLFEHH</sequence>
<protein>
    <submittedName>
        <fullName evidence="2">DUF4148 domain-containing protein</fullName>
    </submittedName>
</protein>
<reference evidence="2 3" key="1">
    <citation type="submission" date="2021-02" db="EMBL/GenBank/DDBJ databases">
        <title>FDA dAtabase for Regulatory Grade micrObial Sequences (FDA-ARGOS): Supporting development and validation of Infectious Disease Dx tests.</title>
        <authorList>
            <person name="Minogue T."/>
            <person name="Wolcott M."/>
            <person name="Wasieloski L."/>
            <person name="Aguilar W."/>
            <person name="Moore D."/>
            <person name="Jaissle J."/>
            <person name="Tallon L."/>
            <person name="Sadzewicz L."/>
            <person name="Zhao X."/>
            <person name="Boylan J."/>
            <person name="Ott S."/>
            <person name="Bowen H."/>
            <person name="Vavikolanu K."/>
            <person name="Mehta A."/>
            <person name="Aluvathingal J."/>
            <person name="Nadendla S."/>
            <person name="Yan Y."/>
            <person name="Sichtig H."/>
        </authorList>
    </citation>
    <scope>NUCLEOTIDE SEQUENCE [LARGE SCALE GENOMIC DNA]</scope>
    <source>
        <strain evidence="2 3">FDAARGOS_1272</strain>
    </source>
</reference>
<dbReference type="AlphaFoldDB" id="A0A892IF88"/>
<proteinExistence type="predicted"/>
<keyword evidence="3" id="KW-1185">Reference proteome</keyword>
<feature type="signal peptide" evidence="1">
    <location>
        <begin position="1"/>
        <end position="43"/>
    </location>
</feature>